<dbReference type="Proteomes" id="UP001152320">
    <property type="component" value="Chromosome 14"/>
</dbReference>
<feature type="compositionally biased region" description="Acidic residues" evidence="1">
    <location>
        <begin position="306"/>
        <end position="315"/>
    </location>
</feature>
<dbReference type="GO" id="GO:0031124">
    <property type="term" value="P:mRNA 3'-end processing"/>
    <property type="evidence" value="ECO:0007669"/>
    <property type="project" value="TreeGrafter"/>
</dbReference>
<dbReference type="Pfam" id="PF04818">
    <property type="entry name" value="CID"/>
    <property type="match status" value="1"/>
</dbReference>
<dbReference type="Gene3D" id="1.25.40.90">
    <property type="match status" value="1"/>
</dbReference>
<feature type="compositionally biased region" description="Low complexity" evidence="1">
    <location>
        <begin position="1201"/>
        <end position="1214"/>
    </location>
</feature>
<dbReference type="PROSITE" id="PS51391">
    <property type="entry name" value="CID"/>
    <property type="match status" value="1"/>
</dbReference>
<dbReference type="Gene3D" id="6.10.250.2560">
    <property type="match status" value="1"/>
</dbReference>
<dbReference type="GO" id="GO:0000993">
    <property type="term" value="F:RNA polymerase II complex binding"/>
    <property type="evidence" value="ECO:0007669"/>
    <property type="project" value="TreeGrafter"/>
</dbReference>
<feature type="compositionally biased region" description="Low complexity" evidence="1">
    <location>
        <begin position="587"/>
        <end position="596"/>
    </location>
</feature>
<feature type="compositionally biased region" description="Basic and acidic residues" evidence="1">
    <location>
        <begin position="452"/>
        <end position="474"/>
    </location>
</feature>
<feature type="compositionally biased region" description="Basic and acidic residues" evidence="1">
    <location>
        <begin position="540"/>
        <end position="568"/>
    </location>
</feature>
<sequence length="1313" mass="144352">MGTPLNVEGFRHKLANMNSTQDSVQTMALWVVHHRSHFKQIVEVWIQSLRDATKESHRLTLMYLANDVIQNSRRKGVSVFKDGFAGVLEEAASLCRDESIRKSVLRIITIWEERNIFDSEFCEKLLAASVSSQSIKPKVDAKFLATFNPADVPSAIENLTQFEGEVELRRNQLNNMNVDVASIESIAKLKDRAGGKRFSEQFEDGACKLEEYVKSLRKEVEMRKELLELLKKSEIFYDAQFSEAKIVTNAYKNFSTRVSILKKRLEEYKKHLPTKGSSPIPSPSVDAPSPGATPPEDPEADKVDVEDMEVSDEEDGVQRGSIMAVSTASTKRAVPKTTRKLPPPPGNLDSLAKLTGASFLTGGLSFNKPGSATDTPSPTGSNNSAPSPENSPSESSLTAEEPPVKTESPPQTIPIVPVVGQQEDDDSDTDTALYGPDAMPTPLVPYTDQADDPVKEENPPEESRDGSTPLRDEVQTSSNLQKVVNEATANPIAFLSKIIHSTKTSTTSGSGPSHSFISSLSMLTKSVQSAVAKENISPSKEQEEKPEDTSRKKDPLKESKRQVSEEKTVPSSKSLTHPFGLGQFLANLSGGNNTNNEENESDDNEVDLKGKENNNKTIPSYSHTSERSAFGNVSEAASPELNTGIGVSTSQQFVNTTTTTSTTLTSASSNPTPVPLPVPPPVPPPNERSHTLPELPPGPPPGPPPPNARRGPLRSFDKSEEDQSYEAPPDTPTSEPSVIMYEMEPDDVETEQTSYEDQYNSAYELQGPPFSNFQVRSFNKSASEQQQIPTFSNFQEGKFSNPGVEHQVPPFSSVGTFNRLTENEPVTSFSSIQGEIYNKAGTEEQANFYPNIQGDNFTKQETEQQVTPFSNVQGGNFVETQSEPQVTPFHNVQVGNFIKQDTQPQSNLFPTVQGDNYMERGTEQQVTPFPNVQGGSFPKQDIEPQVTPFSNLHGGNFPKQDIEPQVTPFSSVQGVNFTKPDMEQQSRPFANVQGDNFLKPNAEQPINSFTSTQGGNYTNVSAEQPITSYSNAQGGNFLKPEVEQQTAPYTSISAGNFPKSNVYSHSQSYSNVPIESRYSTSPISDFFATPPVSIPETSYNVPPPIHQDPSMQPERVPTSPNDIGFGTQMQPERVPMQPEQVPTSPNDIGFGTQMHSEGDISHVGNEQHSYSQDLQSPPADVTSPISVIGGGTQYPYPPSSEPTSPTSSPPVVESRGYSPTVTIPVLGQTSSPWSPPIRGTIRNDQDLYRNSQPSAYPYNNYNRQPYTGSSFRRGSFPSERSPYVRPYRPRGRGNWYGDMPRRHYPRSRPFNYR</sequence>
<dbReference type="CDD" id="cd16981">
    <property type="entry name" value="CID_RPRD_like"/>
    <property type="match status" value="1"/>
</dbReference>
<reference evidence="3" key="1">
    <citation type="submission" date="2021-10" db="EMBL/GenBank/DDBJ databases">
        <title>Tropical sea cucumber genome reveals ecological adaptation and Cuvierian tubules defense mechanism.</title>
        <authorList>
            <person name="Chen T."/>
        </authorList>
    </citation>
    <scope>NUCLEOTIDE SEQUENCE</scope>
    <source>
        <strain evidence="3">Nanhai2018</strain>
        <tissue evidence="3">Muscle</tissue>
    </source>
</reference>
<evidence type="ECO:0000313" key="4">
    <source>
        <dbReference type="Proteomes" id="UP001152320"/>
    </source>
</evidence>
<dbReference type="InterPro" id="IPR006569">
    <property type="entry name" value="CID_dom"/>
</dbReference>
<comment type="caution">
    <text evidence="3">The sequence shown here is derived from an EMBL/GenBank/DDBJ whole genome shotgun (WGS) entry which is preliminary data.</text>
</comment>
<gene>
    <name evidence="3" type="ORF">HOLleu_29147</name>
</gene>
<organism evidence="3 4">
    <name type="scientific">Holothuria leucospilota</name>
    <name type="common">Black long sea cucumber</name>
    <name type="synonym">Mertensiothuria leucospilota</name>
    <dbReference type="NCBI Taxonomy" id="206669"/>
    <lineage>
        <taxon>Eukaryota</taxon>
        <taxon>Metazoa</taxon>
        <taxon>Echinodermata</taxon>
        <taxon>Eleutherozoa</taxon>
        <taxon>Echinozoa</taxon>
        <taxon>Holothuroidea</taxon>
        <taxon>Aspidochirotacea</taxon>
        <taxon>Aspidochirotida</taxon>
        <taxon>Holothuriidae</taxon>
        <taxon>Holothuria</taxon>
    </lineage>
</organism>
<feature type="compositionally biased region" description="Pro residues" evidence="1">
    <location>
        <begin position="672"/>
        <end position="686"/>
    </location>
</feature>
<dbReference type="PANTHER" id="PTHR12460">
    <property type="entry name" value="CYCLIN-DEPENDENT KINASE INHIBITOR-RELATED PROTEIN"/>
    <property type="match status" value="1"/>
</dbReference>
<feature type="compositionally biased region" description="Polar residues" evidence="1">
    <location>
        <begin position="368"/>
        <end position="380"/>
    </location>
</feature>
<dbReference type="InterPro" id="IPR032337">
    <property type="entry name" value="RPRD1A/B_C"/>
</dbReference>
<accession>A0A9Q1BND5</accession>
<feature type="region of interest" description="Disordered" evidence="1">
    <location>
        <begin position="271"/>
        <end position="483"/>
    </location>
</feature>
<feature type="compositionally biased region" description="Pro residues" evidence="1">
    <location>
        <begin position="694"/>
        <end position="707"/>
    </location>
</feature>
<evidence type="ECO:0000256" key="1">
    <source>
        <dbReference type="SAM" id="MobiDB-lite"/>
    </source>
</evidence>
<feature type="compositionally biased region" description="Polar residues" evidence="1">
    <location>
        <begin position="1248"/>
        <end position="1272"/>
    </location>
</feature>
<protein>
    <submittedName>
        <fullName evidence="3">Regulation of nuclear pre-mRNA domain-containing protein 2</fullName>
    </submittedName>
</protein>
<feature type="compositionally biased region" description="Low complexity" evidence="1">
    <location>
        <begin position="647"/>
        <end position="671"/>
    </location>
</feature>
<dbReference type="SMART" id="SM00582">
    <property type="entry name" value="RPR"/>
    <property type="match status" value="1"/>
</dbReference>
<proteinExistence type="predicted"/>
<feature type="region of interest" description="Disordered" evidence="1">
    <location>
        <begin position="1136"/>
        <end position="1291"/>
    </location>
</feature>
<feature type="compositionally biased region" description="Low complexity" evidence="1">
    <location>
        <begin position="381"/>
        <end position="396"/>
    </location>
</feature>
<feature type="domain" description="CID" evidence="2">
    <location>
        <begin position="2"/>
        <end position="133"/>
    </location>
</feature>
<feature type="compositionally biased region" description="Polar residues" evidence="1">
    <location>
        <begin position="1164"/>
        <end position="1175"/>
    </location>
</feature>
<feature type="region of interest" description="Disordered" evidence="1">
    <location>
        <begin position="527"/>
        <end position="757"/>
    </location>
</feature>
<evidence type="ECO:0000259" key="2">
    <source>
        <dbReference type="PROSITE" id="PS51391"/>
    </source>
</evidence>
<dbReference type="SUPFAM" id="SSF48464">
    <property type="entry name" value="ENTH/VHS domain"/>
    <property type="match status" value="1"/>
</dbReference>
<keyword evidence="4" id="KW-1185">Reference proteome</keyword>
<dbReference type="InterPro" id="IPR008942">
    <property type="entry name" value="ENTH_VHS"/>
</dbReference>
<feature type="compositionally biased region" description="Polar residues" evidence="1">
    <location>
        <begin position="1217"/>
        <end position="1232"/>
    </location>
</feature>
<dbReference type="EMBL" id="JAIZAY010000014">
    <property type="protein sequence ID" value="KAJ8029691.1"/>
    <property type="molecule type" value="Genomic_DNA"/>
</dbReference>
<evidence type="ECO:0000313" key="3">
    <source>
        <dbReference type="EMBL" id="KAJ8029691.1"/>
    </source>
</evidence>
<dbReference type="PANTHER" id="PTHR12460:SF40">
    <property type="entry name" value="REGULATION OF NUCLEAR PRE-MRNA DOMAIN-CONTAINING PROTEIN 2"/>
    <property type="match status" value="1"/>
</dbReference>
<dbReference type="Pfam" id="PF16566">
    <property type="entry name" value="CREPT"/>
    <property type="match status" value="1"/>
</dbReference>
<feature type="compositionally biased region" description="Low complexity" evidence="1">
    <location>
        <begin position="1277"/>
        <end position="1286"/>
    </location>
</feature>
<name>A0A9Q1BND5_HOLLE</name>
<dbReference type="OrthoDB" id="10069473at2759"/>